<dbReference type="OrthoDB" id="10249433at2759"/>
<comment type="caution">
    <text evidence="2">The sequence shown here is derived from an EMBL/GenBank/DDBJ whole genome shotgun (WGS) entry which is preliminary data.</text>
</comment>
<keyword evidence="3" id="KW-1185">Reference proteome</keyword>
<dbReference type="AlphaFoldDB" id="A0A9W8ME45"/>
<dbReference type="InterPro" id="IPR022742">
    <property type="entry name" value="Hydrolase_4"/>
</dbReference>
<dbReference type="Gene3D" id="3.40.50.1820">
    <property type="entry name" value="alpha/beta hydrolase"/>
    <property type="match status" value="1"/>
</dbReference>
<dbReference type="PANTHER" id="PTHR11614">
    <property type="entry name" value="PHOSPHOLIPASE-RELATED"/>
    <property type="match status" value="1"/>
</dbReference>
<gene>
    <name evidence="2" type="ORF">H1R20_g8474</name>
</gene>
<feature type="domain" description="Serine aminopeptidase S33" evidence="1">
    <location>
        <begin position="28"/>
        <end position="268"/>
    </location>
</feature>
<dbReference type="EMBL" id="JANBPK010000921">
    <property type="protein sequence ID" value="KAJ2928610.1"/>
    <property type="molecule type" value="Genomic_DNA"/>
</dbReference>
<reference evidence="2" key="1">
    <citation type="submission" date="2022-06" db="EMBL/GenBank/DDBJ databases">
        <title>Genome Sequence of Candolleomyces eurysporus.</title>
        <authorList>
            <person name="Buettner E."/>
        </authorList>
    </citation>
    <scope>NUCLEOTIDE SEQUENCE</scope>
    <source>
        <strain evidence="2">VTCC 930004</strain>
    </source>
</reference>
<dbReference type="SUPFAM" id="SSF53474">
    <property type="entry name" value="alpha/beta-Hydrolases"/>
    <property type="match status" value="1"/>
</dbReference>
<evidence type="ECO:0000313" key="2">
    <source>
        <dbReference type="EMBL" id="KAJ2928610.1"/>
    </source>
</evidence>
<protein>
    <recommendedName>
        <fullName evidence="1">Serine aminopeptidase S33 domain-containing protein</fullName>
    </recommendedName>
</protein>
<dbReference type="Proteomes" id="UP001140091">
    <property type="component" value="Unassembled WGS sequence"/>
</dbReference>
<dbReference type="InterPro" id="IPR029058">
    <property type="entry name" value="AB_hydrolase_fold"/>
</dbReference>
<organism evidence="2 3">
    <name type="scientific">Candolleomyces eurysporus</name>
    <dbReference type="NCBI Taxonomy" id="2828524"/>
    <lineage>
        <taxon>Eukaryota</taxon>
        <taxon>Fungi</taxon>
        <taxon>Dikarya</taxon>
        <taxon>Basidiomycota</taxon>
        <taxon>Agaricomycotina</taxon>
        <taxon>Agaricomycetes</taxon>
        <taxon>Agaricomycetidae</taxon>
        <taxon>Agaricales</taxon>
        <taxon>Agaricineae</taxon>
        <taxon>Psathyrellaceae</taxon>
        <taxon>Candolleomyces</taxon>
    </lineage>
</organism>
<evidence type="ECO:0000259" key="1">
    <source>
        <dbReference type="Pfam" id="PF12146"/>
    </source>
</evidence>
<proteinExistence type="predicted"/>
<evidence type="ECO:0000313" key="3">
    <source>
        <dbReference type="Proteomes" id="UP001140091"/>
    </source>
</evidence>
<dbReference type="Pfam" id="PF12146">
    <property type="entry name" value="Hydrolase_4"/>
    <property type="match status" value="1"/>
</dbReference>
<feature type="non-terminal residue" evidence="2">
    <location>
        <position position="307"/>
    </location>
</feature>
<accession>A0A9W8ME45</accession>
<dbReference type="InterPro" id="IPR051044">
    <property type="entry name" value="MAG_DAG_Lipase"/>
</dbReference>
<sequence>MAAQEYTEAWLTGPQETAIYTRTYLPPAPKAAIVFIHGFAEHVGRYTHFHPLLAKKDIAVFAIDQRGFGLTALDTQGKKSKGSSWGKTCWVHQMDDINWAINHAKEKFKDIPLFLMGHSMGGGEVLGFATQEEHPHKSAISLLSGLIATSPLITQASPAPKFLTWIGGKVSILAPYTTIPADVKAEDPLIKQSGSLKGISDMLTKGGELIRSSFKRWPKTLPLLIVHGTGDKVTSYESSQTFVDSISADSKKLSLYEGGYHELQNEPDGVKERLAEEIIGFVNANISQAAAAPAAISQENEAAKPNL</sequence>
<name>A0A9W8ME45_9AGAR</name>